<evidence type="ECO:0000313" key="4">
    <source>
        <dbReference type="Proteomes" id="UP000059074"/>
    </source>
</evidence>
<dbReference type="AlphaFoldDB" id="A0A109BC35"/>
<gene>
    <name evidence="3" type="ORF">APY04_2687</name>
</gene>
<accession>A0A109BC35</accession>
<dbReference type="OrthoDB" id="7375616at2"/>
<dbReference type="Gene3D" id="3.10.450.50">
    <property type="match status" value="1"/>
</dbReference>
<dbReference type="RefSeq" id="WP_068463283.1">
    <property type="nucleotide sequence ID" value="NZ_LMTR01000075.1"/>
</dbReference>
<dbReference type="EMBL" id="LMTR01000075">
    <property type="protein sequence ID" value="KWT65840.1"/>
    <property type="molecule type" value="Genomic_DNA"/>
</dbReference>
<dbReference type="InterPro" id="IPR027843">
    <property type="entry name" value="DUF4440"/>
</dbReference>
<protein>
    <recommendedName>
        <fullName evidence="2">DUF4440 domain-containing protein</fullName>
    </recommendedName>
</protein>
<keyword evidence="1" id="KW-0732">Signal</keyword>
<name>A0A109BC35_HYPSL</name>
<dbReference type="Proteomes" id="UP000059074">
    <property type="component" value="Unassembled WGS sequence"/>
</dbReference>
<sequence length="162" mass="18266">MKKKRARRSVMGMLASMLLAVPVMAEPKLDGEEEVNAALTQWTRDFNAGKADAVCDLFSTDLKYDFRGYPERDYADICNRLKRSLSDSSRRYSYGLNIREVLVEGDMAVVRLTWTLTVTLPNGQTVTSVEPGMDVMRKGADGKWKIVRYIAYEAPGRVTSDE</sequence>
<evidence type="ECO:0000256" key="1">
    <source>
        <dbReference type="SAM" id="SignalP"/>
    </source>
</evidence>
<feature type="domain" description="DUF4440" evidence="2">
    <location>
        <begin position="37"/>
        <end position="146"/>
    </location>
</feature>
<feature type="signal peptide" evidence="1">
    <location>
        <begin position="1"/>
        <end position="25"/>
    </location>
</feature>
<feature type="chain" id="PRO_5007132528" description="DUF4440 domain-containing protein" evidence="1">
    <location>
        <begin position="26"/>
        <end position="162"/>
    </location>
</feature>
<reference evidence="3 4" key="1">
    <citation type="submission" date="2015-10" db="EMBL/GenBank/DDBJ databases">
        <title>Transcriptomic analysis of a linuron degrading triple-species bacterial consortium.</title>
        <authorList>
            <person name="Albers P."/>
        </authorList>
    </citation>
    <scope>NUCLEOTIDE SEQUENCE [LARGE SCALE GENOMIC DNA]</scope>
    <source>
        <strain evidence="3 4">WDL6</strain>
    </source>
</reference>
<dbReference type="SUPFAM" id="SSF54427">
    <property type="entry name" value="NTF2-like"/>
    <property type="match status" value="1"/>
</dbReference>
<organism evidence="3 4">
    <name type="scientific">Hyphomicrobium sulfonivorans</name>
    <dbReference type="NCBI Taxonomy" id="121290"/>
    <lineage>
        <taxon>Bacteria</taxon>
        <taxon>Pseudomonadati</taxon>
        <taxon>Pseudomonadota</taxon>
        <taxon>Alphaproteobacteria</taxon>
        <taxon>Hyphomicrobiales</taxon>
        <taxon>Hyphomicrobiaceae</taxon>
        <taxon>Hyphomicrobium</taxon>
    </lineage>
</organism>
<dbReference type="Pfam" id="PF14534">
    <property type="entry name" value="DUF4440"/>
    <property type="match status" value="1"/>
</dbReference>
<evidence type="ECO:0000259" key="2">
    <source>
        <dbReference type="Pfam" id="PF14534"/>
    </source>
</evidence>
<evidence type="ECO:0000313" key="3">
    <source>
        <dbReference type="EMBL" id="KWT65840.1"/>
    </source>
</evidence>
<dbReference type="InterPro" id="IPR032710">
    <property type="entry name" value="NTF2-like_dom_sf"/>
</dbReference>
<comment type="caution">
    <text evidence="3">The sequence shown here is derived from an EMBL/GenBank/DDBJ whole genome shotgun (WGS) entry which is preliminary data.</text>
</comment>
<keyword evidence="4" id="KW-1185">Reference proteome</keyword>
<dbReference type="PATRIC" id="fig|121290.4.peg.1999"/>
<proteinExistence type="predicted"/>